<dbReference type="InterPro" id="IPR013149">
    <property type="entry name" value="ADH-like_C"/>
</dbReference>
<comment type="caution">
    <text evidence="3">The sequence shown here is derived from an EMBL/GenBank/DDBJ whole genome shotgun (WGS) entry which is preliminary data.</text>
</comment>
<dbReference type="Gramene" id="GBG84169">
    <property type="protein sequence ID" value="GBG84169"/>
    <property type="gene ID" value="CBR_g38143"/>
</dbReference>
<dbReference type="Proteomes" id="UP000265515">
    <property type="component" value="Unassembled WGS sequence"/>
</dbReference>
<keyword evidence="4" id="KW-1185">Reference proteome</keyword>
<dbReference type="InterPro" id="IPR020843">
    <property type="entry name" value="ER"/>
</dbReference>
<dbReference type="Gene3D" id="3.40.50.720">
    <property type="entry name" value="NAD(P)-binding Rossmann-like Domain"/>
    <property type="match status" value="2"/>
</dbReference>
<dbReference type="GO" id="GO:0006979">
    <property type="term" value="P:response to oxidative stress"/>
    <property type="evidence" value="ECO:0007669"/>
    <property type="project" value="EnsemblPlants"/>
</dbReference>
<dbReference type="PROSITE" id="PS00061">
    <property type="entry name" value="ADH_SHORT"/>
    <property type="match status" value="1"/>
</dbReference>
<dbReference type="PRINTS" id="PR00080">
    <property type="entry name" value="SDRFAMILY"/>
</dbReference>
<dbReference type="Gene3D" id="3.90.180.10">
    <property type="entry name" value="Medium-chain alcohol dehydrogenases, catalytic domain"/>
    <property type="match status" value="1"/>
</dbReference>
<dbReference type="AlphaFoldDB" id="A0A388LPI3"/>
<feature type="domain" description="Enoyl reductase (ER)" evidence="2">
    <location>
        <begin position="333"/>
        <end position="656"/>
    </location>
</feature>
<dbReference type="Pfam" id="PF08240">
    <property type="entry name" value="ADH_N"/>
    <property type="match status" value="1"/>
</dbReference>
<dbReference type="OMA" id="GKHVDTY"/>
<keyword evidence="1" id="KW-0560">Oxidoreductase</keyword>
<gene>
    <name evidence="3" type="ORF">CBR_g38143</name>
</gene>
<dbReference type="OrthoDB" id="48317at2759"/>
<dbReference type="GO" id="GO:0016491">
    <property type="term" value="F:oxidoreductase activity"/>
    <property type="evidence" value="ECO:0007669"/>
    <property type="project" value="UniProtKB-KW"/>
</dbReference>
<evidence type="ECO:0000313" key="3">
    <source>
        <dbReference type="EMBL" id="GBG84169.1"/>
    </source>
</evidence>
<dbReference type="PANTHER" id="PTHR43677:SF3">
    <property type="entry name" value="PROSTAGLANDIN REDUCTASE 3"/>
    <property type="match status" value="1"/>
</dbReference>
<reference evidence="3 4" key="1">
    <citation type="journal article" date="2018" name="Cell">
        <title>The Chara Genome: Secondary Complexity and Implications for Plant Terrestrialization.</title>
        <authorList>
            <person name="Nishiyama T."/>
            <person name="Sakayama H."/>
            <person name="Vries J.D."/>
            <person name="Buschmann H."/>
            <person name="Saint-Marcoux D."/>
            <person name="Ullrich K.K."/>
            <person name="Haas F.B."/>
            <person name="Vanderstraeten L."/>
            <person name="Becker D."/>
            <person name="Lang D."/>
            <person name="Vosolsobe S."/>
            <person name="Rombauts S."/>
            <person name="Wilhelmsson P.K.I."/>
            <person name="Janitza P."/>
            <person name="Kern R."/>
            <person name="Heyl A."/>
            <person name="Rumpler F."/>
            <person name="Villalobos L.I.A.C."/>
            <person name="Clay J.M."/>
            <person name="Skokan R."/>
            <person name="Toyoda A."/>
            <person name="Suzuki Y."/>
            <person name="Kagoshima H."/>
            <person name="Schijlen E."/>
            <person name="Tajeshwar N."/>
            <person name="Catarino B."/>
            <person name="Hetherington A.J."/>
            <person name="Saltykova A."/>
            <person name="Bonnot C."/>
            <person name="Breuninger H."/>
            <person name="Symeonidi A."/>
            <person name="Radhakrishnan G.V."/>
            <person name="Van Nieuwerburgh F."/>
            <person name="Deforce D."/>
            <person name="Chang C."/>
            <person name="Karol K.G."/>
            <person name="Hedrich R."/>
            <person name="Ulvskov P."/>
            <person name="Glockner G."/>
            <person name="Delwiche C.F."/>
            <person name="Petrasek J."/>
            <person name="Van de Peer Y."/>
            <person name="Friml J."/>
            <person name="Beilby M."/>
            <person name="Dolan L."/>
            <person name="Kohara Y."/>
            <person name="Sugano S."/>
            <person name="Fujiyama A."/>
            <person name="Delaux P.-M."/>
            <person name="Quint M."/>
            <person name="TheiBen G."/>
            <person name="Hagemann M."/>
            <person name="Harholt J."/>
            <person name="Dunand C."/>
            <person name="Zachgo S."/>
            <person name="Langdale J."/>
            <person name="Maumus F."/>
            <person name="Straeten D.V.D."/>
            <person name="Gould S.B."/>
            <person name="Rensing S.A."/>
        </authorList>
    </citation>
    <scope>NUCLEOTIDE SEQUENCE [LARGE SCALE GENOMIC DNA]</scope>
    <source>
        <strain evidence="3 4">S276</strain>
    </source>
</reference>
<dbReference type="PANTHER" id="PTHR43677">
    <property type="entry name" value="SHORT-CHAIN DEHYDROGENASE/REDUCTASE"/>
    <property type="match status" value="1"/>
</dbReference>
<dbReference type="InterPro" id="IPR011032">
    <property type="entry name" value="GroES-like_sf"/>
</dbReference>
<dbReference type="SUPFAM" id="SSF50129">
    <property type="entry name" value="GroES-like"/>
    <property type="match status" value="1"/>
</dbReference>
<dbReference type="InterPro" id="IPR002347">
    <property type="entry name" value="SDR_fam"/>
</dbReference>
<dbReference type="InterPro" id="IPR020904">
    <property type="entry name" value="Sc_DH/Rdtase_CS"/>
</dbReference>
<accession>A0A388LPI3</accession>
<dbReference type="InterPro" id="IPR013154">
    <property type="entry name" value="ADH-like_N"/>
</dbReference>
<dbReference type="GO" id="GO:0005739">
    <property type="term" value="C:mitochondrion"/>
    <property type="evidence" value="ECO:0007669"/>
    <property type="project" value="TreeGrafter"/>
</dbReference>
<dbReference type="InterPro" id="IPR036291">
    <property type="entry name" value="NAD(P)-bd_dom_sf"/>
</dbReference>
<dbReference type="InterPro" id="IPR051397">
    <property type="entry name" value="Zn-ADH-like_protein"/>
</dbReference>
<dbReference type="SMART" id="SM00829">
    <property type="entry name" value="PKS_ER"/>
    <property type="match status" value="1"/>
</dbReference>
<dbReference type="PRINTS" id="PR00081">
    <property type="entry name" value="GDHRDH"/>
</dbReference>
<evidence type="ECO:0000259" key="2">
    <source>
        <dbReference type="SMART" id="SM00829"/>
    </source>
</evidence>
<dbReference type="Pfam" id="PF00107">
    <property type="entry name" value="ADH_zinc_N"/>
    <property type="match status" value="1"/>
</dbReference>
<dbReference type="Pfam" id="PF00106">
    <property type="entry name" value="adh_short"/>
    <property type="match status" value="1"/>
</dbReference>
<dbReference type="FunFam" id="3.40.50.720:FF:000121">
    <property type="entry name" value="Prostaglandin reductase 2"/>
    <property type="match status" value="1"/>
</dbReference>
<evidence type="ECO:0000313" key="4">
    <source>
        <dbReference type="Proteomes" id="UP000265515"/>
    </source>
</evidence>
<evidence type="ECO:0000256" key="1">
    <source>
        <dbReference type="ARBA" id="ARBA00023002"/>
    </source>
</evidence>
<proteinExistence type="predicted"/>
<name>A0A388LPI3_CHABU</name>
<dbReference type="SUPFAM" id="SSF51735">
    <property type="entry name" value="NAD(P)-binding Rossmann-fold domains"/>
    <property type="match status" value="2"/>
</dbReference>
<organism evidence="3 4">
    <name type="scientific">Chara braunii</name>
    <name type="common">Braun's stonewort</name>
    <dbReference type="NCBI Taxonomy" id="69332"/>
    <lineage>
        <taxon>Eukaryota</taxon>
        <taxon>Viridiplantae</taxon>
        <taxon>Streptophyta</taxon>
        <taxon>Charophyceae</taxon>
        <taxon>Charales</taxon>
        <taxon>Characeae</taxon>
        <taxon>Chara</taxon>
    </lineage>
</organism>
<sequence length="672" mass="71180">MEVTRATAALVTGAGGGIGRAITLRLAELGANLTVVDTSEAGGTETVRLIREMRKPEAARAIFVKCDVACSRQLAQAFTVHMDTFKRLDVCINNAGIAGELHFLPQLKAAEHSKGGPSLMPAEGRPWSRMIDINLKAVADGVRLAVECMEASTDLSSEAGKSKRVIVNVASAAGVIPFPGSPVYSATKAGVVMLTRSLAHLQKDRGIRVCAFCPMFIDTALTRSGGPELEKAVISLGGFIPMKTVVEGIMKLIMDDGNGGSVMQLRPRKGAFYTAFGEHAVPDLQAHHSEIAPARPKPRGTMRPASGVSSQQAMMAQTFPAQFRKVVVTQLSADFRKATSVVSVPFPPAVGQGKVLVRNVFAGVNASDINFSAGRYDSVPMQLPSDCGFESVGRIVGIGKGVPPRSGISIGSAVANFRRGGFSEYQLVHAQQVIPVPEASPAMVAMLTSGLTASIGLERAGQMGRAQTVLVTAAAGGTGQFAVQLAKLAGNTVIGTCGGEEKAALLRSLGVDRVIDYKKENVQEVLKAEFPKGVDLIYESVGGKMFEVALKSLAVKGRLIVIGMISQYATGDQKNMKLSELKGLPERLLFKSQSLVGFFLPYYDSYFRSHIAKLHQLYSKGLLKVAIDPTQFNGVERVADAIEYLHSGKSIGKVVVGFASSESSAPSLRSSL</sequence>
<protein>
    <recommendedName>
        <fullName evidence="2">Enoyl reductase (ER) domain-containing protein</fullName>
    </recommendedName>
</protein>
<dbReference type="EMBL" id="BFEA01000466">
    <property type="protein sequence ID" value="GBG84169.1"/>
    <property type="molecule type" value="Genomic_DNA"/>
</dbReference>
<dbReference type="STRING" id="69332.A0A388LPI3"/>